<evidence type="ECO:0000313" key="3">
    <source>
        <dbReference type="Proteomes" id="UP000283383"/>
    </source>
</evidence>
<gene>
    <name evidence="2" type="ORF">GcM3_024045</name>
</gene>
<evidence type="ECO:0000256" key="1">
    <source>
        <dbReference type="SAM" id="MobiDB-lite"/>
    </source>
</evidence>
<proteinExistence type="predicted"/>
<organism evidence="2 3">
    <name type="scientific">Golovinomyces cichoracearum</name>
    <dbReference type="NCBI Taxonomy" id="62708"/>
    <lineage>
        <taxon>Eukaryota</taxon>
        <taxon>Fungi</taxon>
        <taxon>Dikarya</taxon>
        <taxon>Ascomycota</taxon>
        <taxon>Pezizomycotina</taxon>
        <taxon>Leotiomycetes</taxon>
        <taxon>Erysiphales</taxon>
        <taxon>Erysiphaceae</taxon>
        <taxon>Golovinomyces</taxon>
    </lineage>
</organism>
<dbReference type="AlphaFoldDB" id="A0A420J6U0"/>
<dbReference type="EMBL" id="MCBQ01002434">
    <property type="protein sequence ID" value="RKF82500.1"/>
    <property type="molecule type" value="Genomic_DNA"/>
</dbReference>
<protein>
    <submittedName>
        <fullName evidence="2">Uncharacterized protein</fullName>
    </submittedName>
</protein>
<feature type="compositionally biased region" description="Basic and acidic residues" evidence="1">
    <location>
        <begin position="19"/>
        <end position="31"/>
    </location>
</feature>
<dbReference type="Proteomes" id="UP000283383">
    <property type="component" value="Unassembled WGS sequence"/>
</dbReference>
<keyword evidence="3" id="KW-1185">Reference proteome</keyword>
<accession>A0A420J6U0</accession>
<comment type="caution">
    <text evidence="2">The sequence shown here is derived from an EMBL/GenBank/DDBJ whole genome shotgun (WGS) entry which is preliminary data.</text>
</comment>
<reference evidence="2 3" key="1">
    <citation type="journal article" date="2018" name="BMC Genomics">
        <title>Comparative genome analyses reveal sequence features reflecting distinct modes of host-adaptation between dicot and monocot powdery mildew.</title>
        <authorList>
            <person name="Wu Y."/>
            <person name="Ma X."/>
            <person name="Pan Z."/>
            <person name="Kale S.D."/>
            <person name="Song Y."/>
            <person name="King H."/>
            <person name="Zhang Q."/>
            <person name="Presley C."/>
            <person name="Deng X."/>
            <person name="Wei C.I."/>
            <person name="Xiao S."/>
        </authorList>
    </citation>
    <scope>NUCLEOTIDE SEQUENCE [LARGE SCALE GENOMIC DNA]</scope>
    <source>
        <strain evidence="2">UMSG3</strain>
    </source>
</reference>
<feature type="region of interest" description="Disordered" evidence="1">
    <location>
        <begin position="14"/>
        <end position="45"/>
    </location>
</feature>
<evidence type="ECO:0000313" key="2">
    <source>
        <dbReference type="EMBL" id="RKF82500.1"/>
    </source>
</evidence>
<sequence length="72" mass="8102">MWYFLAFARKSLPRASGPNHRDIISTGERGRGSTTSPRRQHLEMYPPPVNSLSKCKAWQHGHSESIGPRTAV</sequence>
<name>A0A420J6U0_9PEZI</name>
<feature type="region of interest" description="Disordered" evidence="1">
    <location>
        <begin position="53"/>
        <end position="72"/>
    </location>
</feature>